<comment type="subunit">
    <text evidence="7">Homoheptamer.</text>
</comment>
<keyword evidence="7" id="KW-0406">Ion transport</keyword>
<dbReference type="SUPFAM" id="SSF82861">
    <property type="entry name" value="Mechanosensitive channel protein MscS (YggB), transmembrane region"/>
    <property type="match status" value="1"/>
</dbReference>
<evidence type="ECO:0000259" key="8">
    <source>
        <dbReference type="Pfam" id="PF00924"/>
    </source>
</evidence>
<dbReference type="InterPro" id="IPR011014">
    <property type="entry name" value="MscS_channel_TM-2"/>
</dbReference>
<evidence type="ECO:0000256" key="7">
    <source>
        <dbReference type="RuleBase" id="RU369025"/>
    </source>
</evidence>
<keyword evidence="7" id="KW-0813">Transport</keyword>
<comment type="subcellular location">
    <subcellularLocation>
        <location evidence="7">Cell inner membrane</location>
        <topology evidence="7">Multi-pass membrane protein</topology>
    </subcellularLocation>
    <subcellularLocation>
        <location evidence="1">Cell membrane</location>
        <topology evidence="1">Multi-pass membrane protein</topology>
    </subcellularLocation>
</comment>
<evidence type="ECO:0000256" key="2">
    <source>
        <dbReference type="ARBA" id="ARBA00008017"/>
    </source>
</evidence>
<dbReference type="Gene3D" id="3.30.70.100">
    <property type="match status" value="1"/>
</dbReference>
<dbReference type="InterPro" id="IPR049278">
    <property type="entry name" value="MS_channel_C"/>
</dbReference>
<organism evidence="11 12">
    <name type="scientific">Pseudodonghicola flavimaris</name>
    <dbReference type="NCBI Taxonomy" id="3050036"/>
    <lineage>
        <taxon>Bacteria</taxon>
        <taxon>Pseudomonadati</taxon>
        <taxon>Pseudomonadota</taxon>
        <taxon>Alphaproteobacteria</taxon>
        <taxon>Rhodobacterales</taxon>
        <taxon>Paracoccaceae</taxon>
        <taxon>Pseudodonghicola</taxon>
    </lineage>
</organism>
<comment type="similarity">
    <text evidence="2 7">Belongs to the MscS (TC 1.A.23) family.</text>
</comment>
<dbReference type="InterPro" id="IPR045275">
    <property type="entry name" value="MscS_archaea/bacteria_type"/>
</dbReference>
<dbReference type="InterPro" id="IPR023408">
    <property type="entry name" value="MscS_beta-dom_sf"/>
</dbReference>
<keyword evidence="3" id="KW-1003">Cell membrane</keyword>
<dbReference type="RefSeq" id="WP_284480180.1">
    <property type="nucleotide sequence ID" value="NZ_JASNJD010000004.1"/>
</dbReference>
<dbReference type="Proteomes" id="UP001243757">
    <property type="component" value="Unassembled WGS sequence"/>
</dbReference>
<evidence type="ECO:0000313" key="11">
    <source>
        <dbReference type="EMBL" id="MDK3017360.1"/>
    </source>
</evidence>
<evidence type="ECO:0000259" key="10">
    <source>
        <dbReference type="Pfam" id="PF21088"/>
    </source>
</evidence>
<name>A0ABT7EYL4_9RHOB</name>
<dbReference type="Pfam" id="PF21082">
    <property type="entry name" value="MS_channel_3rd"/>
    <property type="match status" value="1"/>
</dbReference>
<sequence length="276" mass="29672">MQETITELSNEISGELSWLLPLLIGAVKALLVLIVGWIVAGSVGGMVRRRINKTPQIDPTLGNFMASMVKWIILAMVLVAVLGIFGIEATSLVAILGAASLAIGLALQGTLSDLAAGVMLVVFRPYKLGQFVDIGGTAGTVKDLNLFTTELATADNVQIIMPNGKAWGAIITNYSAHQTRRVDLTFGIDYGDDIDRAMEIILATAGADSRVLSDPAPWVRVTNLGDSSVDITTRLWCEAAEYWDLKFAMTKAVKEAFDKGGISIPYPHQVEIHKES</sequence>
<evidence type="ECO:0000313" key="12">
    <source>
        <dbReference type="Proteomes" id="UP001243757"/>
    </source>
</evidence>
<comment type="caution">
    <text evidence="11">The sequence shown here is derived from an EMBL/GenBank/DDBJ whole genome shotgun (WGS) entry which is preliminary data.</text>
</comment>
<evidence type="ECO:0000256" key="3">
    <source>
        <dbReference type="ARBA" id="ARBA00022475"/>
    </source>
</evidence>
<feature type="domain" description="Mechanosensitive ion channel transmembrane helices 2/3" evidence="10">
    <location>
        <begin position="69"/>
        <end position="108"/>
    </location>
</feature>
<reference evidence="11 12" key="1">
    <citation type="submission" date="2023-05" db="EMBL/GenBank/DDBJ databases">
        <title>Pseudodonghicola sp. nov.</title>
        <authorList>
            <person name="Huang J."/>
        </authorList>
    </citation>
    <scope>NUCLEOTIDE SEQUENCE [LARGE SCALE GENOMIC DNA]</scope>
    <source>
        <strain evidence="11 12">IC7</strain>
    </source>
</reference>
<keyword evidence="4 7" id="KW-0812">Transmembrane</keyword>
<dbReference type="InterPro" id="IPR049142">
    <property type="entry name" value="MS_channel_1st"/>
</dbReference>
<dbReference type="InterPro" id="IPR010920">
    <property type="entry name" value="LSM_dom_sf"/>
</dbReference>
<evidence type="ECO:0000256" key="5">
    <source>
        <dbReference type="ARBA" id="ARBA00022989"/>
    </source>
</evidence>
<feature type="transmembrane region" description="Helical" evidence="7">
    <location>
        <begin position="18"/>
        <end position="47"/>
    </location>
</feature>
<dbReference type="PANTHER" id="PTHR30221">
    <property type="entry name" value="SMALL-CONDUCTANCE MECHANOSENSITIVE CHANNEL"/>
    <property type="match status" value="1"/>
</dbReference>
<evidence type="ECO:0000256" key="1">
    <source>
        <dbReference type="ARBA" id="ARBA00004651"/>
    </source>
</evidence>
<feature type="domain" description="Mechanosensitive ion channel MscS" evidence="8">
    <location>
        <begin position="110"/>
        <end position="175"/>
    </location>
</feature>
<evidence type="ECO:0000256" key="4">
    <source>
        <dbReference type="ARBA" id="ARBA00022692"/>
    </source>
</evidence>
<feature type="transmembrane region" description="Helical" evidence="7">
    <location>
        <begin position="93"/>
        <end position="123"/>
    </location>
</feature>
<comment type="function">
    <text evidence="7">Mechanosensitive channel that participates in the regulation of osmotic pressure changes within the cell, opening in response to stretch forces in the membrane lipid bilayer, without the need for other proteins. Contributes to normal resistance to hypoosmotic shock. Forms an ion channel of 1.0 nanosiemens conductance with a slight preference for anions.</text>
</comment>
<feature type="transmembrane region" description="Helical" evidence="7">
    <location>
        <begin position="68"/>
        <end position="87"/>
    </location>
</feature>
<dbReference type="Gene3D" id="1.10.287.1260">
    <property type="match status" value="1"/>
</dbReference>
<accession>A0ABT7EYL4</accession>
<dbReference type="InterPro" id="IPR011066">
    <property type="entry name" value="MscS_channel_C_sf"/>
</dbReference>
<dbReference type="Pfam" id="PF21088">
    <property type="entry name" value="MS_channel_1st"/>
    <property type="match status" value="1"/>
</dbReference>
<dbReference type="Pfam" id="PF00924">
    <property type="entry name" value="MS_channel_2nd"/>
    <property type="match status" value="1"/>
</dbReference>
<dbReference type="SUPFAM" id="SSF82689">
    <property type="entry name" value="Mechanosensitive channel protein MscS (YggB), C-terminal domain"/>
    <property type="match status" value="1"/>
</dbReference>
<keyword evidence="5 7" id="KW-1133">Transmembrane helix</keyword>
<protein>
    <recommendedName>
        <fullName evidence="7">Small-conductance mechanosensitive channel</fullName>
    </recommendedName>
</protein>
<dbReference type="InterPro" id="IPR006685">
    <property type="entry name" value="MscS_channel_2nd"/>
</dbReference>
<dbReference type="SUPFAM" id="SSF50182">
    <property type="entry name" value="Sm-like ribonucleoproteins"/>
    <property type="match status" value="1"/>
</dbReference>
<keyword evidence="7" id="KW-0997">Cell inner membrane</keyword>
<proteinExistence type="inferred from homology"/>
<keyword evidence="6 7" id="KW-0472">Membrane</keyword>
<comment type="caution">
    <text evidence="7">Lacks conserved residue(s) required for the propagation of feature annotation.</text>
</comment>
<dbReference type="PANTHER" id="PTHR30221:SF1">
    <property type="entry name" value="SMALL-CONDUCTANCE MECHANOSENSITIVE CHANNEL"/>
    <property type="match status" value="1"/>
</dbReference>
<feature type="domain" description="Mechanosensitive ion channel MscS C-terminal" evidence="9">
    <location>
        <begin position="182"/>
        <end position="264"/>
    </location>
</feature>
<evidence type="ECO:0000256" key="6">
    <source>
        <dbReference type="ARBA" id="ARBA00023136"/>
    </source>
</evidence>
<keyword evidence="7" id="KW-0407">Ion channel</keyword>
<dbReference type="EMBL" id="JASNJD010000004">
    <property type="protein sequence ID" value="MDK3017360.1"/>
    <property type="molecule type" value="Genomic_DNA"/>
</dbReference>
<evidence type="ECO:0000259" key="9">
    <source>
        <dbReference type="Pfam" id="PF21082"/>
    </source>
</evidence>
<keyword evidence="12" id="KW-1185">Reference proteome</keyword>
<gene>
    <name evidence="11" type="ORF">QO033_06705</name>
</gene>
<dbReference type="Gene3D" id="2.30.30.60">
    <property type="match status" value="1"/>
</dbReference>